<dbReference type="OrthoDB" id="9785737at2"/>
<protein>
    <recommendedName>
        <fullName evidence="4">EF-hand domain-containing protein</fullName>
    </recommendedName>
</protein>
<feature type="transmembrane region" description="Helical" evidence="1">
    <location>
        <begin position="580"/>
        <end position="608"/>
    </location>
</feature>
<keyword evidence="1" id="KW-0812">Transmembrane</keyword>
<keyword evidence="1" id="KW-1133">Transmembrane helix</keyword>
<name>A0A1Z4C345_9GAMM</name>
<dbReference type="Proteomes" id="UP000197019">
    <property type="component" value="Chromosome"/>
</dbReference>
<organism evidence="2 3">
    <name type="scientific">Methylovulum psychrotolerans</name>
    <dbReference type="NCBI Taxonomy" id="1704499"/>
    <lineage>
        <taxon>Bacteria</taxon>
        <taxon>Pseudomonadati</taxon>
        <taxon>Pseudomonadota</taxon>
        <taxon>Gammaproteobacteria</taxon>
        <taxon>Methylococcales</taxon>
        <taxon>Methylococcaceae</taxon>
        <taxon>Methylovulum</taxon>
    </lineage>
</organism>
<sequence length="750" mass="81951">MPTVADTSTEKKTHQWQFVRVGGFDQVKLERTEDLIALAELDQKLWTALSCPTQGLYFDPRTLALLDTDKDGRIRAPEIVVALQWTTARLINPLDIKAGHSVLPLAAIDQSHPEGAKLLASAREILKIINKPEANEISVDDVTDIAQIFAQTPFNGDGVIPVQAVDDETYQQVIADILSCVGGEPDRCGEMGVTQAKVDDFFSQVQAYIDWWHVDTDDNTHNLLLGEDALIAVENFKQLKPKIDDYFTRCQLAEFDPQAATLLNPSIAQYEQLALHDLSATDLALLALPLASIAANKPLPLNKGLNPAWAVQISQLNQAVFLPLLGRLESLSWAQWQEAKAKFVGYDLWLQSKPAEAVERLSIERLQALLAGDYQHQLSLLIAKDQALAAEAEAIESVERLIYYYRDLYRLLNNFVSFRDFYSSNPHSIFQAGTLFLDGRSCSLCIRVTDIAKHSALASSSLIFLAYCDCTRPGTQEKMTIAAAFTGGDADNLLVGRNGIFYDRQGGDWDATIVKIIDHPISIGQAFWSPYQRLGKMLAEQIEKFAAARDKEAQAKTLAGSTAAISATEAAPVPFDAGKFAGIFAAIGLAIGAIGAAIASIVSGFLSLVWWQMPLSLLGILLFISGPSMLIASFKLHRRNLAPILDASGWAINTKAYINIPFGHLLTSTAKLPKNAERQLLDPFATKKAPWRSFLVIGIILGALVGAWQQNLFQHKSVKPVKQEVAEKVVPPAVVAPVPTPASAIAPAKN</sequence>
<evidence type="ECO:0000313" key="3">
    <source>
        <dbReference type="Proteomes" id="UP000197019"/>
    </source>
</evidence>
<keyword evidence="3" id="KW-1185">Reference proteome</keyword>
<dbReference type="RefSeq" id="WP_088620837.1">
    <property type="nucleotide sequence ID" value="NZ_CP022129.1"/>
</dbReference>
<dbReference type="EMBL" id="CP022129">
    <property type="protein sequence ID" value="ASF47967.1"/>
    <property type="molecule type" value="Genomic_DNA"/>
</dbReference>
<dbReference type="KEGG" id="mpsy:CEK71_18895"/>
<proteinExistence type="predicted"/>
<dbReference type="AlphaFoldDB" id="A0A1Z4C345"/>
<gene>
    <name evidence="2" type="ORF">CEK71_18895</name>
</gene>
<accession>A0A1Z4C345</accession>
<feature type="transmembrane region" description="Helical" evidence="1">
    <location>
        <begin position="615"/>
        <end position="634"/>
    </location>
</feature>
<reference evidence="2 3" key="1">
    <citation type="submission" date="2017-06" db="EMBL/GenBank/DDBJ databases">
        <title>Genome Sequencing of the methanotroph Methylovulum psychrotolerants str. HV10-M2 isolated from a high-altitude environment.</title>
        <authorList>
            <person name="Mateos-Rivera A."/>
        </authorList>
    </citation>
    <scope>NUCLEOTIDE SEQUENCE [LARGE SCALE GENOMIC DNA]</scope>
    <source>
        <strain evidence="2 3">HV10_M2</strain>
    </source>
</reference>
<keyword evidence="1" id="KW-0472">Membrane</keyword>
<evidence type="ECO:0000313" key="2">
    <source>
        <dbReference type="EMBL" id="ASF47967.1"/>
    </source>
</evidence>
<feature type="transmembrane region" description="Helical" evidence="1">
    <location>
        <begin position="689"/>
        <end position="708"/>
    </location>
</feature>
<evidence type="ECO:0008006" key="4">
    <source>
        <dbReference type="Google" id="ProtNLM"/>
    </source>
</evidence>
<evidence type="ECO:0000256" key="1">
    <source>
        <dbReference type="SAM" id="Phobius"/>
    </source>
</evidence>